<proteinExistence type="predicted"/>
<reference evidence="2" key="1">
    <citation type="submission" date="2016-11" db="EMBL/GenBank/DDBJ databases">
        <authorList>
            <person name="Varghese N."/>
            <person name="Submissions S."/>
        </authorList>
    </citation>
    <scope>NUCLEOTIDE SEQUENCE [LARGE SCALE GENOMIC DNA]</scope>
    <source>
        <strain evidence="2">DSM 22363</strain>
    </source>
</reference>
<evidence type="ECO:0000313" key="1">
    <source>
        <dbReference type="EMBL" id="SIN60851.1"/>
    </source>
</evidence>
<evidence type="ECO:0000313" key="2">
    <source>
        <dbReference type="Proteomes" id="UP000185192"/>
    </source>
</evidence>
<dbReference type="RefSeq" id="WP_074203781.1">
    <property type="nucleotide sequence ID" value="NZ_FSQW01000001.1"/>
</dbReference>
<organism evidence="1 2">
    <name type="scientific">Parasphingorhabdus marina DSM 22363</name>
    <dbReference type="NCBI Taxonomy" id="1123272"/>
    <lineage>
        <taxon>Bacteria</taxon>
        <taxon>Pseudomonadati</taxon>
        <taxon>Pseudomonadota</taxon>
        <taxon>Alphaproteobacteria</taxon>
        <taxon>Sphingomonadales</taxon>
        <taxon>Sphingomonadaceae</taxon>
        <taxon>Parasphingorhabdus</taxon>
    </lineage>
</organism>
<accession>A0A1N6CQJ0</accession>
<name>A0A1N6CQJ0_9SPHN</name>
<keyword evidence="2" id="KW-1185">Reference proteome</keyword>
<dbReference type="Proteomes" id="UP000185192">
    <property type="component" value="Unassembled WGS sequence"/>
</dbReference>
<evidence type="ECO:0008006" key="3">
    <source>
        <dbReference type="Google" id="ProtNLM"/>
    </source>
</evidence>
<dbReference type="AlphaFoldDB" id="A0A1N6CQJ0"/>
<protein>
    <recommendedName>
        <fullName evidence="3">PH domain-containing protein</fullName>
    </recommendedName>
</protein>
<dbReference type="STRING" id="1123272.SAMN02745824_0756"/>
<dbReference type="EMBL" id="FSQW01000001">
    <property type="protein sequence ID" value="SIN60851.1"/>
    <property type="molecule type" value="Genomic_DNA"/>
</dbReference>
<sequence length="136" mass="15099">MHSDLGYFDTNCRLSGEKVFGSIGCLNEGNPFPGSLILTNMRLLFLRSSRIGQQSRSIRLKSIRSVSSHLENSYHYILVVRLPAVEHRFELHGQDFATKNAFAQLLQARLLKASHSASDQTSALAGQSARTQTNHA</sequence>
<gene>
    <name evidence="1" type="ORF">SAMN02745824_0756</name>
</gene>